<feature type="compositionally biased region" description="Polar residues" evidence="3">
    <location>
        <begin position="1926"/>
        <end position="1948"/>
    </location>
</feature>
<protein>
    <recommendedName>
        <fullName evidence="4">Phorbol-ester/DAG-type domain-containing protein</fullName>
    </recommendedName>
</protein>
<feature type="region of interest" description="Disordered" evidence="3">
    <location>
        <begin position="1481"/>
        <end position="1558"/>
    </location>
</feature>
<feature type="compositionally biased region" description="Polar residues" evidence="3">
    <location>
        <begin position="265"/>
        <end position="283"/>
    </location>
</feature>
<name>A0AAD4DKJ9_9FUNG</name>
<evidence type="ECO:0000313" key="6">
    <source>
        <dbReference type="Proteomes" id="UP001194580"/>
    </source>
</evidence>
<feature type="compositionally biased region" description="Polar residues" evidence="3">
    <location>
        <begin position="1523"/>
        <end position="1550"/>
    </location>
</feature>
<feature type="compositionally biased region" description="Low complexity" evidence="3">
    <location>
        <begin position="2920"/>
        <end position="2936"/>
    </location>
</feature>
<keyword evidence="6" id="KW-1185">Reference proteome</keyword>
<sequence>MRKHHSPRLFNHRLYTFHNRFHRERTYILGQNHSTGAASGSGSESRPSSSTPAPGSAYGLGIGHAGSPHPESKKHKFPLLHIKTDFHRPTHFRRSVTGSGVPPQAMGAPLTATSGIPNSINNNATSTKEEVQKKAPSQWQIGLERMLKKIQRRNRAPSNLMWYAAHSTESYLSGATLESRPGALKHAADAETENLYFGHDKPPKWVVDSLQGDELFFSDDTVDLVLGLRDYLIKATDSGWDIGELKEEIFPVEPKSVFRGRRNRSASPHGSPRKSSPNGSPRKSLSPHYSAPASPGAASQESGHSNDAENFFQQAAGRYVEEVEGSYQLLDYFIAVLSDIVSHDCRYMVQHPRPSRPEWVLHSFVLDILFLLAKSLAHDHKAVYDIGMIALSAFPIFKNHALVRLLDLMADVILPSFALSRTQYYASLSRSPPLTPLDSASPISPSEIRVQLDNNQTFAIQVHSPTEEQGLLSVPHQRKQSFNSPRMPSSRSSSTSIPLAGHASQAQDILDTHASSLIQLTLLAILQQISFSKSPLPVAKQVEKSIGGLLRIKTDLSVDLLEVISIVENEKVMRRAVEVLWWVGRPSLGHLTLAEKFFPLDYDSIMAMRHQQDLNAPDTSNGLRTNTVKSDTMFSFRRGSLDETAIPMSEVASRNNSVGSFRLRHKLPHRPGLPWKSGHGSRRGSKMSTQQEPTAVATVGTDYLAEHELYPYMFSPEEEEAQQDQISSHCCERCEMTMHGFGLFCYHCRGSIHLECFYSVKRFAGIDCTQMGCALDSIFRRPRNQLIYPDEGGLYESNTNRIFRLRAGHPLQLVNMFSTCLCSACKLPLWGHHHQAYRCQECLQLMHLDCKGVAPECGGNVHSVALRHTFPSQITYEDLRQSFLEFYQDIVAIWRSSQAGSSNPGMSRQSLTAPPSPAVFKDKFSYEEVSCSSSVLTIQLELLKAGMTRGEIQVLDWIQDGQSTDQSLMATSGFELLAIQSYFTDLTKQLQDAGSSPGASLFLLDYFEDSKPDQFLLFSELYWGHFAAVAKTMINDSDAAELTFRHPFFSHSNDWSARDDDIFEHGPDEAQEQLLAGHSVRSANITLSSLFKFCMRRLGFRSPWTMQMILQEWVKMGLLERLDGELLLFEESTMNPISPPPAIPAFRTIGQEPPPVSPFSTALPTFQTSSYDNPDEKSNAVTFRSVHCVFPMVTAIDPTPDVEHLIHSIWRCLSSVDLSVMECGFLLLTRQCWPDPFMSDYTTERLVGCVFHWLLLEDDQLIVIHKNYASKGKKIPGVRVGFEEQLAVKRAVTGLNITGTGISDGVGASTETGASSATMAATAVGTGTGIGGRSQANVRNNSTTSNLFGSVGSYVMTRKLMAKKFAIPWLKKIMELDLDRYKDICHRQIRILEREMAPEAERDSFVAEDKAEFRHAQMERYLKFITKLRHAGLLFNCFSDVLCRWLGEVEEMLEGMDLSSKSFKSLNRLFLKASSRTGSGLGLGSNTVTEHSSSGFLSRVTGGKSSDGEWRHRLKTKLHHGSSKGSMHSQSPTGSDRIPDSSSVSGQDLSNPDEDIGETPLGTLRIILESPHHEGVEGALRWLALMVQSGVAIPAQAFAECSKSLVDMSRTPVIDSVDNEAAAAAATMGSSGAPTKPSPSLSAPTGSTASGSSAGAASFKQPSLRANRARVLYQSEAFLKACWESLTPNSQQLSEGDAALILESILDANQEIVMQVMYERLHDADANELESPYTVQTDKTFWQPYQHLHRRQHYGPSEQVALDRESVTVSLFLKSLRSRSLSIQGEVIKCLSMMQEEAGRVSNMDDFIDSVHKEMLPCLWELLSPLHDHMADTTLPLLIQFASLRPGYLHKTVARSFSDPDWEVRFGALDPVFGLFSKLDDALVTRLFFRQPMANVVRTTTKGKGVDRGHHHHHHHHLHHQKRAGTMSQEPEYNERSGTGLNGTSSRTTYGGTFADRGQQFTALGQFQPDLLQILGPIFSHFVSSMWDKEEAVRAKAKTLLKSLQPVHVGHALKAWELHFVTSLPDVQQNLLKLMTRVNNYFPDWKIMDYGLIFQLLTSGELGQTIVKDSGASITSHGNGGGSIQASIHGDDRAGSLKSYNTLESERPRHATLVPRTDSKEFRSRRASFASLSILEKSNGPHLHFPGHIPTPHIHRGRRSSLGTMPMLDGPMQPGTNLAAEQSRSQRRASIVSTTISTAASLSVASIPVVADMEAREKQLELEDDIHCSLLNLALQMVANGIEPRLDEVIQLKYLVVFYLDFEGCELVGIGQGKFQVRYGEYIPRRRASPILRGANENSGSSGSLNDVLNDPGHENFVLTICMNLQLILDRYVEIKPDYEEDPPTLYDQHRTRPVTPAPGGNAGNGYDGSGTPVDLNAQQPLNDRTLTSTTATTTDHGKESSRDTMTTPQQDTDGNDTEHHHRHHGLFCFPRHKHHDGDHHHNHKHTGDSRMAHSTASQKNPYHTNPNAPVYQQHHHHHYRRKSHRRHDENTPVVGTYFVDVILRFFGSETDLATLPAGRLKNWLELLLIVIYKYVKEADPLSDLVVVLMKRIVEMLMVKRSGPNVATVVPAPLNGASMGVNGSTSDSAMGATLPPGVTIPTPTPAVGEESMSEENILLAISICSTLLTRSSTMTTALLSREIMAMGKLMTKRRDDPDDPVLNRARSFLHDAFVHFMGNGLFVLVFKTQPATNISSQGWEEEINKVDQELDLFYVLGTVLGEDEMVQADPTDSSGPLGANRLVHIRDQPIRDILDRVTIFRDLEPVQVSTILTNLALYVERVHSKCHDPRLFSDMAHFLIKITKYTAEWDQQQHQKHKEHSAQLRHAQEQLLLQHHHVKNGIKARGSQQLLSGNTSTMVSNGSSIHLHQFQQQKQGVMSVTSGGSTMVMPADRVSTALMSPPLPEGHPLAPGRPMEAQRTNTSTTMTLTPTTTNMSALSGQDYQDAIRQATRQSTMGSTGSTTPPPATPKQSNSRQKSGMLKHGGTERESNPYVKYRPRPSTFSHTLGRHRHATTFNNHLPPAQKRAPSHHWDYINPVLGMCSILMIQNPFEGHQFITAVKHVLRQALYRDRVSAPALIRIATGYCFIAEQDFSLSLVNVFGEFVVQELKISIQNHSNVRYDEEISVREDEMDDTSDQEGLGHHHHSLHPHHRHHYQNNSNRLGRPNWNGKDIGKDEKKGLGGHGSVGEAVHLGRGHVGTGLGGGVGVGSGGQNVSGRTKILAHNFHVLHHLLIWDLDPSYNLEWTRIKWEILGSMRFPPGHPILFPGATDTLRQVTASIIGDWVDP</sequence>
<accession>A0AAD4DKJ9</accession>
<keyword evidence="1" id="KW-0479">Metal-binding</keyword>
<feature type="compositionally biased region" description="Basic and acidic residues" evidence="3">
    <location>
        <begin position="2436"/>
        <end position="2452"/>
    </location>
</feature>
<evidence type="ECO:0000259" key="4">
    <source>
        <dbReference type="PROSITE" id="PS50081"/>
    </source>
</evidence>
<dbReference type="PROSITE" id="PS00479">
    <property type="entry name" value="ZF_DAG_PE_1"/>
    <property type="match status" value="1"/>
</dbReference>
<feature type="compositionally biased region" description="Polar residues" evidence="3">
    <location>
        <begin position="2404"/>
        <end position="2413"/>
    </location>
</feature>
<keyword evidence="2" id="KW-0862">Zinc</keyword>
<feature type="compositionally biased region" description="Basic residues" evidence="3">
    <location>
        <begin position="1909"/>
        <end position="1923"/>
    </location>
</feature>
<feature type="region of interest" description="Disordered" evidence="3">
    <location>
        <begin position="469"/>
        <end position="498"/>
    </location>
</feature>
<feature type="region of interest" description="Disordered" evidence="3">
    <location>
        <begin position="2951"/>
        <end position="3006"/>
    </location>
</feature>
<feature type="compositionally biased region" description="Low complexity" evidence="3">
    <location>
        <begin position="2386"/>
        <end position="2395"/>
    </location>
</feature>
<feature type="compositionally biased region" description="Low complexity" evidence="3">
    <location>
        <begin position="1638"/>
        <end position="1658"/>
    </location>
</feature>
<evidence type="ECO:0000256" key="1">
    <source>
        <dbReference type="ARBA" id="ARBA00022723"/>
    </source>
</evidence>
<feature type="region of interest" description="Disordered" evidence="3">
    <location>
        <begin position="1903"/>
        <end position="1948"/>
    </location>
</feature>
<feature type="compositionally biased region" description="Basic residues" evidence="3">
    <location>
        <begin position="1512"/>
        <end position="1522"/>
    </location>
</feature>
<feature type="region of interest" description="Disordered" evidence="3">
    <location>
        <begin position="2340"/>
        <end position="2423"/>
    </location>
</feature>
<feature type="compositionally biased region" description="Basic residues" evidence="3">
    <location>
        <begin position="3143"/>
        <end position="3156"/>
    </location>
</feature>
<feature type="compositionally biased region" description="Low complexity" evidence="3">
    <location>
        <begin position="34"/>
        <end position="54"/>
    </location>
</feature>
<feature type="region of interest" description="Disordered" evidence="3">
    <location>
        <begin position="3130"/>
        <end position="3182"/>
    </location>
</feature>
<dbReference type="PROSITE" id="PS50081">
    <property type="entry name" value="ZF_DAG_PE_2"/>
    <property type="match status" value="1"/>
</dbReference>
<evidence type="ECO:0000256" key="2">
    <source>
        <dbReference type="ARBA" id="ARBA00022833"/>
    </source>
</evidence>
<dbReference type="SUPFAM" id="SSF48371">
    <property type="entry name" value="ARM repeat"/>
    <property type="match status" value="1"/>
</dbReference>
<dbReference type="InterPro" id="IPR016024">
    <property type="entry name" value="ARM-type_fold"/>
</dbReference>
<dbReference type="Gene3D" id="3.30.60.20">
    <property type="match status" value="1"/>
</dbReference>
<dbReference type="SUPFAM" id="SSF57889">
    <property type="entry name" value="Cysteine-rich domain"/>
    <property type="match status" value="1"/>
</dbReference>
<dbReference type="CDD" id="cd00029">
    <property type="entry name" value="C1"/>
    <property type="match status" value="1"/>
</dbReference>
<feature type="region of interest" description="Disordered" evidence="3">
    <location>
        <begin position="2903"/>
        <end position="2937"/>
    </location>
</feature>
<dbReference type="GO" id="GO:0046872">
    <property type="term" value="F:metal ion binding"/>
    <property type="evidence" value="ECO:0007669"/>
    <property type="project" value="UniProtKB-KW"/>
</dbReference>
<feature type="domain" description="Phorbol-ester/DAG-type" evidence="4">
    <location>
        <begin position="808"/>
        <end position="857"/>
    </location>
</feature>
<dbReference type="InterPro" id="IPR002219">
    <property type="entry name" value="PKC_DAG/PE"/>
</dbReference>
<feature type="region of interest" description="Disordered" evidence="3">
    <location>
        <begin position="257"/>
        <end position="305"/>
    </location>
</feature>
<feature type="region of interest" description="Disordered" evidence="3">
    <location>
        <begin position="672"/>
        <end position="695"/>
    </location>
</feature>
<feature type="compositionally biased region" description="Polar residues" evidence="3">
    <location>
        <begin position="1486"/>
        <end position="1496"/>
    </location>
</feature>
<dbReference type="EMBL" id="JAAAIL010000066">
    <property type="protein sequence ID" value="KAG0280425.1"/>
    <property type="molecule type" value="Genomic_DNA"/>
</dbReference>
<evidence type="ECO:0000256" key="3">
    <source>
        <dbReference type="SAM" id="MobiDB-lite"/>
    </source>
</evidence>
<feature type="region of interest" description="Disordered" evidence="3">
    <location>
        <begin position="1625"/>
        <end position="1659"/>
    </location>
</feature>
<organism evidence="5 6">
    <name type="scientific">Linnemannia exigua</name>
    <dbReference type="NCBI Taxonomy" id="604196"/>
    <lineage>
        <taxon>Eukaryota</taxon>
        <taxon>Fungi</taxon>
        <taxon>Fungi incertae sedis</taxon>
        <taxon>Mucoromycota</taxon>
        <taxon>Mortierellomycotina</taxon>
        <taxon>Mortierellomycetes</taxon>
        <taxon>Mortierellales</taxon>
        <taxon>Mortierellaceae</taxon>
        <taxon>Linnemannia</taxon>
    </lineage>
</organism>
<reference evidence="5" key="1">
    <citation type="journal article" date="2020" name="Fungal Divers.">
        <title>Resolving the Mortierellaceae phylogeny through synthesis of multi-gene phylogenetics and phylogenomics.</title>
        <authorList>
            <person name="Vandepol N."/>
            <person name="Liber J."/>
            <person name="Desiro A."/>
            <person name="Na H."/>
            <person name="Kennedy M."/>
            <person name="Barry K."/>
            <person name="Grigoriev I.V."/>
            <person name="Miller A.N."/>
            <person name="O'Donnell K."/>
            <person name="Stajich J.E."/>
            <person name="Bonito G."/>
        </authorList>
    </citation>
    <scope>NUCLEOTIDE SEQUENCE</scope>
    <source>
        <strain evidence="5">NRRL 28262</strain>
    </source>
</reference>
<proteinExistence type="predicted"/>
<comment type="caution">
    <text evidence="5">The sequence shown here is derived from an EMBL/GenBank/DDBJ whole genome shotgun (WGS) entry which is preliminary data.</text>
</comment>
<dbReference type="InterPro" id="IPR046349">
    <property type="entry name" value="C1-like_sf"/>
</dbReference>
<feature type="region of interest" description="Disordered" evidence="3">
    <location>
        <begin position="2435"/>
        <end position="2460"/>
    </location>
</feature>
<feature type="compositionally biased region" description="Low complexity" evidence="3">
    <location>
        <begin position="481"/>
        <end position="496"/>
    </location>
</feature>
<dbReference type="Proteomes" id="UP001194580">
    <property type="component" value="Unassembled WGS sequence"/>
</dbReference>
<gene>
    <name evidence="5" type="ORF">BGZ95_010158</name>
</gene>
<evidence type="ECO:0000313" key="5">
    <source>
        <dbReference type="EMBL" id="KAG0280425.1"/>
    </source>
</evidence>
<feature type="region of interest" description="Disordered" evidence="3">
    <location>
        <begin position="32"/>
        <end position="74"/>
    </location>
</feature>